<sequence length="498" mass="56803">MEREVKVYTDLQRGTISKHIYGHFSEHLGRCIYEGLWVGEDSSIPNTDGIRTDVLEALKELNIPVLRWPGGCFADEYHWKDGIGPRESRKRMINTHWGGVIENNHFGTHEFLRLCELLGAEPYICGNVGSGTVQEMQEWVEYMTFDGESPMANWRAENGKKEPWRLTYFGVGNENWGCGGHMRAEYYADLYRRYQTYVRNYGNNKLYKIAGGANVDDYHWTEVLMREASQLMDGLSLHYYTVPGDNWNEKGAALDKHESQWFKTLKKAFRMDDLLTRHSAIMDQYDPEKRVGLIVDEWGTWFDVEPGTNPGFLYQQNTIRDALVAGVHFHIFHEHNDRVHMANIAQMVNVLQAMVLTEGERMLRTPTYHVFHMYKVHQDATRLEVKTDAGLYRYDEQELPAITATASKDSNGAIHISICHLDPNHAASLALKLEGIEKPLSAANVSGELLTANELNAHNTFEQPNKVEPVAYGPTSVSGQELKLDVPPSSVLRVTIRP</sequence>
<feature type="domain" description="Alpha-L-arabinofuranosidase C-terminal" evidence="9">
    <location>
        <begin position="296"/>
        <end position="490"/>
    </location>
</feature>
<evidence type="ECO:0000313" key="10">
    <source>
        <dbReference type="EMBL" id="PAE89433.1"/>
    </source>
</evidence>
<comment type="pathway">
    <text evidence="2">Glycan metabolism.</text>
</comment>
<keyword evidence="8" id="KW-0326">Glycosidase</keyword>
<evidence type="ECO:0000256" key="1">
    <source>
        <dbReference type="ARBA" id="ARBA00001462"/>
    </source>
</evidence>
<dbReference type="InterPro" id="IPR055235">
    <property type="entry name" value="ASD1_cat"/>
</dbReference>
<dbReference type="EMBL" id="NPCC01000009">
    <property type="protein sequence ID" value="PAE89433.1"/>
    <property type="molecule type" value="Genomic_DNA"/>
</dbReference>
<dbReference type="SMART" id="SM00813">
    <property type="entry name" value="Alpha-L-AF_C"/>
    <property type="match status" value="1"/>
</dbReference>
<dbReference type="EC" id="3.2.1.55" evidence="5"/>
<evidence type="ECO:0000256" key="5">
    <source>
        <dbReference type="ARBA" id="ARBA00012670"/>
    </source>
</evidence>
<gene>
    <name evidence="10" type="ORF">CHH72_08675</name>
</gene>
<evidence type="ECO:0000256" key="4">
    <source>
        <dbReference type="ARBA" id="ARBA00011165"/>
    </source>
</evidence>
<dbReference type="PANTHER" id="PTHR43576">
    <property type="entry name" value="ALPHA-L-ARABINOFURANOSIDASE C-RELATED"/>
    <property type="match status" value="1"/>
</dbReference>
<dbReference type="InterPro" id="IPR013780">
    <property type="entry name" value="Glyco_hydro_b"/>
</dbReference>
<dbReference type="Gene3D" id="2.60.40.1180">
    <property type="entry name" value="Golgi alpha-mannosidase II"/>
    <property type="match status" value="1"/>
</dbReference>
<dbReference type="InterPro" id="IPR017853">
    <property type="entry name" value="GH"/>
</dbReference>
<evidence type="ECO:0000256" key="3">
    <source>
        <dbReference type="ARBA" id="ARBA00007186"/>
    </source>
</evidence>
<evidence type="ECO:0000313" key="11">
    <source>
        <dbReference type="Proteomes" id="UP000216207"/>
    </source>
</evidence>
<evidence type="ECO:0000256" key="6">
    <source>
        <dbReference type="ARBA" id="ARBA00022801"/>
    </source>
</evidence>
<dbReference type="PANTHER" id="PTHR43576:SF2">
    <property type="entry name" value="INTRACELLULAR EXO-ALPHA-L-ARABINOFURANOSIDASE 2"/>
    <property type="match status" value="1"/>
</dbReference>
<dbReference type="AlphaFoldDB" id="A0A268P112"/>
<keyword evidence="6" id="KW-0378">Hydrolase</keyword>
<dbReference type="SUPFAM" id="SSF51445">
    <property type="entry name" value="(Trans)glycosidases"/>
    <property type="match status" value="1"/>
</dbReference>
<organism evidence="10 11">
    <name type="scientific">Shouchella clausii</name>
    <name type="common">Alkalihalobacillus clausii</name>
    <dbReference type="NCBI Taxonomy" id="79880"/>
    <lineage>
        <taxon>Bacteria</taxon>
        <taxon>Bacillati</taxon>
        <taxon>Bacillota</taxon>
        <taxon>Bacilli</taxon>
        <taxon>Bacillales</taxon>
        <taxon>Bacillaceae</taxon>
        <taxon>Shouchella</taxon>
    </lineage>
</organism>
<dbReference type="Proteomes" id="UP000216207">
    <property type="component" value="Unassembled WGS sequence"/>
</dbReference>
<dbReference type="GO" id="GO:0046373">
    <property type="term" value="P:L-arabinose metabolic process"/>
    <property type="evidence" value="ECO:0007669"/>
    <property type="project" value="InterPro"/>
</dbReference>
<dbReference type="RefSeq" id="WP_095326451.1">
    <property type="nucleotide sequence ID" value="NZ_NPCC01000009.1"/>
</dbReference>
<dbReference type="Pfam" id="PF22848">
    <property type="entry name" value="ASD1_dom"/>
    <property type="match status" value="1"/>
</dbReference>
<proteinExistence type="inferred from homology"/>
<evidence type="ECO:0000256" key="2">
    <source>
        <dbReference type="ARBA" id="ARBA00004881"/>
    </source>
</evidence>
<reference evidence="10 11" key="1">
    <citation type="submission" date="2017-07" db="EMBL/GenBank/DDBJ databases">
        <title>Isolation and whole genome analysis of endospore-forming bacteria from heroin.</title>
        <authorList>
            <person name="Kalinowski J."/>
            <person name="Ahrens B."/>
            <person name="Al-Dilaimi A."/>
            <person name="Winkler A."/>
            <person name="Wibberg D."/>
            <person name="Schleenbecker U."/>
            <person name="Ruckert C."/>
            <person name="Wolfel R."/>
            <person name="Grass G."/>
        </authorList>
    </citation>
    <scope>NUCLEOTIDE SEQUENCE [LARGE SCALE GENOMIC DNA]</scope>
    <source>
        <strain evidence="10 11">7539</strain>
    </source>
</reference>
<comment type="catalytic activity">
    <reaction evidence="1">
        <text>Hydrolysis of terminal non-reducing alpha-L-arabinofuranoside residues in alpha-L-arabinosides.</text>
        <dbReference type="EC" id="3.2.1.55"/>
    </reaction>
</comment>
<evidence type="ECO:0000256" key="8">
    <source>
        <dbReference type="ARBA" id="ARBA00023295"/>
    </source>
</evidence>
<comment type="subunit">
    <text evidence="4">Homohexamer; trimer of dimers.</text>
</comment>
<evidence type="ECO:0000259" key="9">
    <source>
        <dbReference type="SMART" id="SM00813"/>
    </source>
</evidence>
<evidence type="ECO:0000256" key="7">
    <source>
        <dbReference type="ARBA" id="ARBA00023277"/>
    </source>
</evidence>
<comment type="caution">
    <text evidence="10">The sequence shown here is derived from an EMBL/GenBank/DDBJ whole genome shotgun (WGS) entry which is preliminary data.</text>
</comment>
<dbReference type="Pfam" id="PF06964">
    <property type="entry name" value="Alpha-L-AF_C"/>
    <property type="match status" value="1"/>
</dbReference>
<accession>A0A268P112</accession>
<dbReference type="GO" id="GO:0000272">
    <property type="term" value="P:polysaccharide catabolic process"/>
    <property type="evidence" value="ECO:0007669"/>
    <property type="project" value="TreeGrafter"/>
</dbReference>
<comment type="similarity">
    <text evidence="3">Belongs to the glycosyl hydrolase 51 family.</text>
</comment>
<protein>
    <recommendedName>
        <fullName evidence="5">non-reducing end alpha-L-arabinofuranosidase</fullName>
        <ecNumber evidence="5">3.2.1.55</ecNumber>
    </recommendedName>
</protein>
<dbReference type="SUPFAM" id="SSF51011">
    <property type="entry name" value="Glycosyl hydrolase domain"/>
    <property type="match status" value="1"/>
</dbReference>
<keyword evidence="7" id="KW-0119">Carbohydrate metabolism</keyword>
<dbReference type="GO" id="GO:0046556">
    <property type="term" value="F:alpha-L-arabinofuranosidase activity"/>
    <property type="evidence" value="ECO:0007669"/>
    <property type="project" value="UniProtKB-EC"/>
</dbReference>
<dbReference type="InterPro" id="IPR010720">
    <property type="entry name" value="Alpha-L-AF_C"/>
</dbReference>
<name>A0A268P112_SHOCL</name>
<dbReference type="Gene3D" id="3.20.20.80">
    <property type="entry name" value="Glycosidases"/>
    <property type="match status" value="1"/>
</dbReference>